<evidence type="ECO:0000256" key="1">
    <source>
        <dbReference type="SAM" id="Phobius"/>
    </source>
</evidence>
<reference evidence="4 5" key="1">
    <citation type="journal article" date="2022" name="Mar. Drugs">
        <title>Bioassay-Guided Fractionation Leads to the Detection of Cholic Acid Generated by the Rare Thalassomonas sp.</title>
        <authorList>
            <person name="Pheiffer F."/>
            <person name="Schneider Y.K."/>
            <person name="Hansen E.H."/>
            <person name="Andersen J.H."/>
            <person name="Isaksson J."/>
            <person name="Busche T."/>
            <person name="R C."/>
            <person name="Kalinowski J."/>
            <person name="Zyl L.V."/>
            <person name="Trindade M."/>
        </authorList>
    </citation>
    <scope>NUCLEOTIDE SEQUENCE [LARGE SCALE GENOMIC DNA]</scope>
    <source>
        <strain evidence="4 5">A5K-61T</strain>
    </source>
</reference>
<feature type="signal peptide" evidence="2">
    <location>
        <begin position="1"/>
        <end position="27"/>
    </location>
</feature>
<evidence type="ECO:0000313" key="4">
    <source>
        <dbReference type="EMBL" id="WDE13406.1"/>
    </source>
</evidence>
<organism evidence="4 5">
    <name type="scientific">Thalassomonas haliotis</name>
    <dbReference type="NCBI Taxonomy" id="485448"/>
    <lineage>
        <taxon>Bacteria</taxon>
        <taxon>Pseudomonadati</taxon>
        <taxon>Pseudomonadota</taxon>
        <taxon>Gammaproteobacteria</taxon>
        <taxon>Alteromonadales</taxon>
        <taxon>Colwelliaceae</taxon>
        <taxon>Thalassomonas</taxon>
    </lineage>
</organism>
<keyword evidence="5" id="KW-1185">Reference proteome</keyword>
<gene>
    <name evidence="4" type="ORF">H3N35_08205</name>
</gene>
<dbReference type="Pfam" id="PF07452">
    <property type="entry name" value="CHRD"/>
    <property type="match status" value="1"/>
</dbReference>
<evidence type="ECO:0000259" key="3">
    <source>
        <dbReference type="SMART" id="SM00754"/>
    </source>
</evidence>
<dbReference type="Proteomes" id="UP001215231">
    <property type="component" value="Chromosome"/>
</dbReference>
<feature type="transmembrane region" description="Helical" evidence="1">
    <location>
        <begin position="151"/>
        <end position="170"/>
    </location>
</feature>
<keyword evidence="1" id="KW-0812">Transmembrane</keyword>
<proteinExistence type="predicted"/>
<dbReference type="InterPro" id="IPR010895">
    <property type="entry name" value="CHRD"/>
</dbReference>
<dbReference type="RefSeq" id="WP_274053769.1">
    <property type="nucleotide sequence ID" value="NZ_CP059693.1"/>
</dbReference>
<feature type="chain" id="PRO_5045190216" evidence="2">
    <location>
        <begin position="28"/>
        <end position="182"/>
    </location>
</feature>
<accession>A0ABY7VK31</accession>
<sequence length="182" mass="18954">MRKILNTGNWPAIICFMLCLLPGLANASLITYQMDLDGIQEVPVGDLDGSAAGTISFDDVTGLISWDLSYANIDTPTAMHIHGPGGTAGINAGVFIGLGVNTSGGANTLIDSLVANLADVNMIINDPGGFYINIHTAEFPPGSVRGQLGNVLVPAPGTLPLLIIAALFLLQSSLKTRLRLMP</sequence>
<feature type="domain" description="CHRD" evidence="3">
    <location>
        <begin position="30"/>
        <end position="150"/>
    </location>
</feature>
<keyword evidence="2" id="KW-0732">Signal</keyword>
<dbReference type="EMBL" id="CP059693">
    <property type="protein sequence ID" value="WDE13406.1"/>
    <property type="molecule type" value="Genomic_DNA"/>
</dbReference>
<evidence type="ECO:0000313" key="5">
    <source>
        <dbReference type="Proteomes" id="UP001215231"/>
    </source>
</evidence>
<keyword evidence="1" id="KW-0472">Membrane</keyword>
<dbReference type="SMART" id="SM00754">
    <property type="entry name" value="CHRD"/>
    <property type="match status" value="1"/>
</dbReference>
<evidence type="ECO:0000256" key="2">
    <source>
        <dbReference type="SAM" id="SignalP"/>
    </source>
</evidence>
<protein>
    <submittedName>
        <fullName evidence="4">CHRD domain-containing protein</fullName>
    </submittedName>
</protein>
<name>A0ABY7VK31_9GAMM</name>
<keyword evidence="1" id="KW-1133">Transmembrane helix</keyword>